<proteinExistence type="predicted"/>
<evidence type="ECO:0000313" key="2">
    <source>
        <dbReference type="EMBL" id="AWR97334.1"/>
    </source>
</evidence>
<accession>A0A2U9IN18</accession>
<dbReference type="GeneID" id="36837717"/>
<dbReference type="KEGG" id="asul:DFR86_07070"/>
<evidence type="ECO:0000313" key="3">
    <source>
        <dbReference type="Proteomes" id="UP000248410"/>
    </source>
</evidence>
<feature type="coiled-coil region" evidence="1">
    <location>
        <begin position="68"/>
        <end position="102"/>
    </location>
</feature>
<dbReference type="EMBL" id="CP029288">
    <property type="protein sequence ID" value="AWR97334.1"/>
    <property type="molecule type" value="Genomic_DNA"/>
</dbReference>
<sequence>MKTIIIKLTDDEYRQLEEEARKEGYTLINSYIRSKLLSSGISSDMSSQGGINTDELVKKIERKVQDMVNPFTAEVDNLKRKIAELSEKIDNLEELQKVAEKNKSIKSIKSSKYENTQQKPHKTIMELLKEQGAIYESEISTRIKNPDSFFEKIEKSGGKILYTEKERIAVDQDFYNNFLKKLSEIHTSDDIEAQKFLTRQEYKLFQKLRALAIIYFDGNTKSWKITAT</sequence>
<organism evidence="2 3">
    <name type="scientific">Acidianus sulfidivorans JP7</name>
    <dbReference type="NCBI Taxonomy" id="619593"/>
    <lineage>
        <taxon>Archaea</taxon>
        <taxon>Thermoproteota</taxon>
        <taxon>Thermoprotei</taxon>
        <taxon>Sulfolobales</taxon>
        <taxon>Sulfolobaceae</taxon>
        <taxon>Acidianus</taxon>
    </lineage>
</organism>
<name>A0A2U9IN18_9CREN</name>
<gene>
    <name evidence="2" type="ORF">DFR86_07070</name>
</gene>
<dbReference type="OrthoDB" id="42408at2157"/>
<protein>
    <submittedName>
        <fullName evidence="2">CopG family transcriptional regulator</fullName>
    </submittedName>
</protein>
<dbReference type="AlphaFoldDB" id="A0A2U9IN18"/>
<dbReference type="Proteomes" id="UP000248410">
    <property type="component" value="Chromosome"/>
</dbReference>
<keyword evidence="1" id="KW-0175">Coiled coil</keyword>
<reference evidence="2 3" key="1">
    <citation type="submission" date="2018-05" db="EMBL/GenBank/DDBJ databases">
        <title>Complete Genome Sequences of Extremely Thermoacidophilic, Metal-Mobilizing Type-Strain Members of the Archaeal Family Sulfolobaceae: Acidianus brierleyi DSM-1651T, Acidianus sulfidivorans DSM-18786T, Metallosphaera hakonensis DSM-7519T, and Metallosphaera prunae DSM-10039T.</title>
        <authorList>
            <person name="Counts J.A."/>
            <person name="Kelly R.M."/>
        </authorList>
    </citation>
    <scope>NUCLEOTIDE SEQUENCE [LARGE SCALE GENOMIC DNA]</scope>
    <source>
        <strain evidence="2 3">JP7</strain>
    </source>
</reference>
<dbReference type="RefSeq" id="WP_110380224.1">
    <property type="nucleotide sequence ID" value="NZ_CP029288.2"/>
</dbReference>
<keyword evidence="3" id="KW-1185">Reference proteome</keyword>
<evidence type="ECO:0000256" key="1">
    <source>
        <dbReference type="SAM" id="Coils"/>
    </source>
</evidence>